<gene>
    <name evidence="3" type="ORF">PA7_24030</name>
</gene>
<feature type="signal peptide" evidence="2">
    <location>
        <begin position="1"/>
        <end position="17"/>
    </location>
</feature>
<evidence type="ECO:0000256" key="2">
    <source>
        <dbReference type="SAM" id="SignalP"/>
    </source>
</evidence>
<feature type="transmembrane region" description="Helical" evidence="1">
    <location>
        <begin position="59"/>
        <end position="78"/>
    </location>
</feature>
<reference evidence="3 4" key="1">
    <citation type="submission" date="2019-07" db="EMBL/GenBank/DDBJ databases">
        <title>Whole genome shotgun sequence of Pseudonocardia asaccharolytica NBRC 16224.</title>
        <authorList>
            <person name="Hosoyama A."/>
            <person name="Uohara A."/>
            <person name="Ohji S."/>
            <person name="Ichikawa N."/>
        </authorList>
    </citation>
    <scope>NUCLEOTIDE SEQUENCE [LARGE SCALE GENOMIC DNA]</scope>
    <source>
        <strain evidence="3 4">NBRC 16224</strain>
    </source>
</reference>
<evidence type="ECO:0000313" key="3">
    <source>
        <dbReference type="EMBL" id="GEL18566.1"/>
    </source>
</evidence>
<sequence length="131" mass="13485">MRIAVLALLLVDSAALAAAELMFQPLYIGAVSAPVGALVAAVTLPWLVRRAAEVDTAPAVAGSPVLVWLLVIGVLGLAGPGGDLLLPGTWQSLLLVIVGLAAGLLAWRRTLELHYARGPKRLSAPPGSRRG</sequence>
<dbReference type="Proteomes" id="UP000321328">
    <property type="component" value="Unassembled WGS sequence"/>
</dbReference>
<name>A0A511D1A0_9PSEU</name>
<dbReference type="EMBL" id="BJVI01000022">
    <property type="protein sequence ID" value="GEL18566.1"/>
    <property type="molecule type" value="Genomic_DNA"/>
</dbReference>
<keyword evidence="1" id="KW-1133">Transmembrane helix</keyword>
<keyword evidence="1" id="KW-0472">Membrane</keyword>
<proteinExistence type="predicted"/>
<accession>A0A511D1A0</accession>
<dbReference type="AlphaFoldDB" id="A0A511D1A0"/>
<keyword evidence="2" id="KW-0732">Signal</keyword>
<organism evidence="3 4">
    <name type="scientific">Pseudonocardia asaccharolytica DSM 44247 = NBRC 16224</name>
    <dbReference type="NCBI Taxonomy" id="1123024"/>
    <lineage>
        <taxon>Bacteria</taxon>
        <taxon>Bacillati</taxon>
        <taxon>Actinomycetota</taxon>
        <taxon>Actinomycetes</taxon>
        <taxon>Pseudonocardiales</taxon>
        <taxon>Pseudonocardiaceae</taxon>
        <taxon>Pseudonocardia</taxon>
    </lineage>
</organism>
<feature type="transmembrane region" description="Helical" evidence="1">
    <location>
        <begin position="27"/>
        <end position="47"/>
    </location>
</feature>
<evidence type="ECO:0000256" key="1">
    <source>
        <dbReference type="SAM" id="Phobius"/>
    </source>
</evidence>
<comment type="caution">
    <text evidence="3">The sequence shown here is derived from an EMBL/GenBank/DDBJ whole genome shotgun (WGS) entry which is preliminary data.</text>
</comment>
<dbReference type="RefSeq" id="WP_037055861.1">
    <property type="nucleotide sequence ID" value="NZ_AUII01000003.1"/>
</dbReference>
<keyword evidence="4" id="KW-1185">Reference proteome</keyword>
<protein>
    <recommendedName>
        <fullName evidence="5">Integral membrane protein</fullName>
    </recommendedName>
</protein>
<dbReference type="STRING" id="1123024.GCA_000423625_00884"/>
<evidence type="ECO:0000313" key="4">
    <source>
        <dbReference type="Proteomes" id="UP000321328"/>
    </source>
</evidence>
<keyword evidence="1" id="KW-0812">Transmembrane</keyword>
<feature type="transmembrane region" description="Helical" evidence="1">
    <location>
        <begin position="90"/>
        <end position="107"/>
    </location>
</feature>
<feature type="chain" id="PRO_5039194501" description="Integral membrane protein" evidence="2">
    <location>
        <begin position="18"/>
        <end position="131"/>
    </location>
</feature>
<dbReference type="OrthoDB" id="3699727at2"/>
<evidence type="ECO:0008006" key="5">
    <source>
        <dbReference type="Google" id="ProtNLM"/>
    </source>
</evidence>